<dbReference type="AlphaFoldDB" id="A0A7D5LAK4"/>
<dbReference type="GeneID" id="56037660"/>
<evidence type="ECO:0000313" key="2">
    <source>
        <dbReference type="Proteomes" id="UP000509626"/>
    </source>
</evidence>
<keyword evidence="2" id="KW-1185">Reference proteome</keyword>
<sequence>MGEYAEHDIDYISGELAGIILAASIQTTDDTTFDKAAWRDLQGEDITYNSFPGYPSKEARQQQEDPLTIMKWDDRREVATLAEGAAVPTDRIGSIVFDDGTVVSNRTGEKTMFSLPDSLYKVISRLSDLRLKIIRDVYDYTPETRPK</sequence>
<reference evidence="1 2" key="1">
    <citation type="submission" date="2020-06" db="EMBL/GenBank/DDBJ databases">
        <title>NJ-3-1, isolated from saline soil.</title>
        <authorList>
            <person name="Cui H.L."/>
            <person name="Shi X."/>
        </authorList>
    </citation>
    <scope>NUCLEOTIDE SEQUENCE [LARGE SCALE GENOMIC DNA]</scope>
    <source>
        <strain evidence="1 2">NJ-3-1</strain>
    </source>
</reference>
<name>A0A7D5LAK4_9EURY</name>
<accession>A0A7D5LAK4</accession>
<evidence type="ECO:0000313" key="1">
    <source>
        <dbReference type="EMBL" id="QLG61911.1"/>
    </source>
</evidence>
<protein>
    <submittedName>
        <fullName evidence="1">Uncharacterized protein</fullName>
    </submittedName>
</protein>
<organism evidence="1 2">
    <name type="scientific">Halorarum salinum</name>
    <dbReference type="NCBI Taxonomy" id="2743089"/>
    <lineage>
        <taxon>Archaea</taxon>
        <taxon>Methanobacteriati</taxon>
        <taxon>Methanobacteriota</taxon>
        <taxon>Stenosarchaea group</taxon>
        <taxon>Halobacteria</taxon>
        <taxon>Halobacteriales</taxon>
        <taxon>Haloferacaceae</taxon>
        <taxon>Halorarum</taxon>
    </lineage>
</organism>
<dbReference type="EMBL" id="CP058579">
    <property type="protein sequence ID" value="QLG61911.1"/>
    <property type="molecule type" value="Genomic_DNA"/>
</dbReference>
<gene>
    <name evidence="1" type="ORF">HUG12_09335</name>
</gene>
<dbReference type="Proteomes" id="UP000509626">
    <property type="component" value="Chromosome"/>
</dbReference>
<dbReference type="KEGG" id="halu:HUG12_09335"/>
<dbReference type="RefSeq" id="WP_179268496.1">
    <property type="nucleotide sequence ID" value="NZ_CP058579.1"/>
</dbReference>
<dbReference type="OrthoDB" id="382629at2157"/>
<proteinExistence type="predicted"/>